<dbReference type="InterPro" id="IPR050490">
    <property type="entry name" value="Bact_solute-bd_prot1"/>
</dbReference>
<dbReference type="Proteomes" id="UP000033572">
    <property type="component" value="Unassembled WGS sequence"/>
</dbReference>
<dbReference type="PANTHER" id="PTHR43649">
    <property type="entry name" value="ARABINOSE-BINDING PROTEIN-RELATED"/>
    <property type="match status" value="1"/>
</dbReference>
<comment type="caution">
    <text evidence="1">The sequence shown here is derived from an EMBL/GenBank/DDBJ whole genome shotgun (WGS) entry which is preliminary data.</text>
</comment>
<reference evidence="1 2" key="1">
    <citation type="submission" date="2015-02" db="EMBL/GenBank/DDBJ databases">
        <title>Draft genome sequences of ten Microbacterium spp. with emphasis on heavy metal contaminated environments.</title>
        <authorList>
            <person name="Corretto E."/>
        </authorList>
    </citation>
    <scope>NUCLEOTIDE SEQUENCE [LARGE SCALE GENOMIC DNA]</scope>
    <source>
        <strain evidence="1 2">DSM 12966</strain>
    </source>
</reference>
<accession>A0A0F0KHC2</accession>
<gene>
    <name evidence="1" type="ORF">RN50_02132</name>
</gene>
<protein>
    <submittedName>
        <fullName evidence="1">Bacterial extracellular solute-binding protein</fullName>
    </submittedName>
</protein>
<dbReference type="PATRIC" id="fig|104336.4.peg.2176"/>
<name>A0A0F0KHC2_9MICO</name>
<dbReference type="RefSeq" id="WP_052677752.1">
    <property type="nucleotide sequence ID" value="NZ_CP031425.1"/>
</dbReference>
<dbReference type="SUPFAM" id="SSF53850">
    <property type="entry name" value="Periplasmic binding protein-like II"/>
    <property type="match status" value="1"/>
</dbReference>
<dbReference type="PANTHER" id="PTHR43649:SF14">
    <property type="entry name" value="BLR3389 PROTEIN"/>
    <property type="match status" value="1"/>
</dbReference>
<proteinExistence type="predicted"/>
<dbReference type="EMBL" id="JYIU01000043">
    <property type="protein sequence ID" value="KJL20287.1"/>
    <property type="molecule type" value="Genomic_DNA"/>
</dbReference>
<evidence type="ECO:0000313" key="1">
    <source>
        <dbReference type="EMBL" id="KJL20287.1"/>
    </source>
</evidence>
<dbReference type="InterPro" id="IPR006059">
    <property type="entry name" value="SBP"/>
</dbReference>
<organism evidence="1 2">
    <name type="scientific">Microbacterium foliorum</name>
    <dbReference type="NCBI Taxonomy" id="104336"/>
    <lineage>
        <taxon>Bacteria</taxon>
        <taxon>Bacillati</taxon>
        <taxon>Actinomycetota</taxon>
        <taxon>Actinomycetes</taxon>
        <taxon>Micrococcales</taxon>
        <taxon>Microbacteriaceae</taxon>
        <taxon>Microbacterium</taxon>
    </lineage>
</organism>
<dbReference type="AlphaFoldDB" id="A0A0F0KHC2"/>
<dbReference type="Gene3D" id="3.40.190.10">
    <property type="entry name" value="Periplasmic binding protein-like II"/>
    <property type="match status" value="1"/>
</dbReference>
<dbReference type="GeneID" id="94443052"/>
<dbReference type="CDD" id="cd13585">
    <property type="entry name" value="PBP2_TMBP_like"/>
    <property type="match status" value="1"/>
</dbReference>
<sequence>MVDLTRRALFGAIGLGIVGTVVSWPRLTGADIPGRGKDVLTVALFGTAQDAVARQALVDGFQRAHPGIEVRIVAIQGQDWSEYFAKILTMIAAGTPPDVVTVATEGAQLFASRLAHPLDDFVRRDASEMQEYFDDVNPALIEAFMYQGSLFQMPDNFNAANVFYSTQAMERAGLERPADNWTLDEFFTTARAMKKSAPGQFLPYFWNNRLWGGVVPWLYVNNTSFLREEKAGGGDWFWNRFYPDQPARSGGYVWRQADALNESVEESFSVLQSMVSEGLAANPAQGGGNELVSLFSSGSVGMTPAGGFWVSGLEEAGVANDAYDVTYFPRMAGQRHQFGAGGYAIMETSPRKDEAWEWLKYCVSVEGMKIAHPKPDSSLPRRSLNAELYGAGVGPAHWEVFYDTLDKFPDTGPMPAPPQQAAVESALLKNVVSTITNGPAGVRRGLETMQRDLEIALGGR</sequence>
<evidence type="ECO:0000313" key="2">
    <source>
        <dbReference type="Proteomes" id="UP000033572"/>
    </source>
</evidence>
<dbReference type="Pfam" id="PF01547">
    <property type="entry name" value="SBP_bac_1"/>
    <property type="match status" value="1"/>
</dbReference>
<keyword evidence="2" id="KW-1185">Reference proteome</keyword>
<dbReference type="KEGG" id="mfol:DXT68_01475"/>